<accession>A0A8H3C9Q0</accession>
<reference evidence="2" key="1">
    <citation type="submission" date="2021-01" db="EMBL/GenBank/DDBJ databases">
        <authorList>
            <person name="Kaushik A."/>
        </authorList>
    </citation>
    <scope>NUCLEOTIDE SEQUENCE</scope>
    <source>
        <strain evidence="2">AG1-1C</strain>
    </source>
</reference>
<dbReference type="EMBL" id="CAJMWS010001207">
    <property type="protein sequence ID" value="CAE6475315.1"/>
    <property type="molecule type" value="Genomic_DNA"/>
</dbReference>
<sequence>MTGPLNFLPIHAAGYYDRPMEKLSDYAISSYIPTLTALLSNTRMNPTSSASILTVGQEATPNMSQLPETVTELAHIKAHTPSEVRYMQLDGKRATVSNVLNAMDTHSCVHLACHAHQKLDSPTESGFCLHDGTLTLRDIMQRSFKDKQLAFLSACQTAKGDDLLPDEAVNLASGMLISGFPSVIATMWSISDRCAPLVADEVYARLMQDGRIGPGDTAKALHYAVEKLRKEVGDNSFVNWVPYVHIGI</sequence>
<proteinExistence type="predicted"/>
<gene>
    <name evidence="2" type="ORF">RDB_LOCUS183543</name>
</gene>
<evidence type="ECO:0000313" key="3">
    <source>
        <dbReference type="Proteomes" id="UP000663846"/>
    </source>
</evidence>
<feature type="domain" description="CHAT" evidence="1">
    <location>
        <begin position="2"/>
        <end position="247"/>
    </location>
</feature>
<dbReference type="Pfam" id="PF12770">
    <property type="entry name" value="CHAT"/>
    <property type="match status" value="1"/>
</dbReference>
<protein>
    <recommendedName>
        <fullName evidence="1">CHAT domain-containing protein</fullName>
    </recommendedName>
</protein>
<name>A0A8H3C9Q0_9AGAM</name>
<organism evidence="2 3">
    <name type="scientific">Rhizoctonia solani</name>
    <dbReference type="NCBI Taxonomy" id="456999"/>
    <lineage>
        <taxon>Eukaryota</taxon>
        <taxon>Fungi</taxon>
        <taxon>Dikarya</taxon>
        <taxon>Basidiomycota</taxon>
        <taxon>Agaricomycotina</taxon>
        <taxon>Agaricomycetes</taxon>
        <taxon>Cantharellales</taxon>
        <taxon>Ceratobasidiaceae</taxon>
        <taxon>Rhizoctonia</taxon>
    </lineage>
</organism>
<comment type="caution">
    <text evidence="2">The sequence shown here is derived from an EMBL/GenBank/DDBJ whole genome shotgun (WGS) entry which is preliminary data.</text>
</comment>
<evidence type="ECO:0000313" key="2">
    <source>
        <dbReference type="EMBL" id="CAE6475315.1"/>
    </source>
</evidence>
<dbReference type="Proteomes" id="UP000663846">
    <property type="component" value="Unassembled WGS sequence"/>
</dbReference>
<dbReference type="AlphaFoldDB" id="A0A8H3C9Q0"/>
<evidence type="ECO:0000259" key="1">
    <source>
        <dbReference type="Pfam" id="PF12770"/>
    </source>
</evidence>
<dbReference type="InterPro" id="IPR024983">
    <property type="entry name" value="CHAT_dom"/>
</dbReference>